<dbReference type="Gene3D" id="3.40.50.1820">
    <property type="entry name" value="alpha/beta hydrolase"/>
    <property type="match status" value="1"/>
</dbReference>
<dbReference type="InterPro" id="IPR001031">
    <property type="entry name" value="Thioesterase"/>
</dbReference>
<keyword evidence="2" id="KW-0378">Hydrolase</keyword>
<dbReference type="InterPro" id="IPR029058">
    <property type="entry name" value="AB_hydrolase_fold"/>
</dbReference>
<sequence>MVLHPSGGGLGQYVGLMASLARRGTVHGIRACGLRAHEVPDTSVAAMVERYLPLLRELPHPPDLLIGWSLGGVLAWELASALASQGHFPAVVMLDSFAEPWGVCADDSGRRTVLEKIVEGGLPGDDDPAAYARLIETATAHVMASAAHRVREPYAGPALLMPCDGPEQRRQIHSWSRWSSRLTVAPLACDHFSLFERENFRVILRNVGEFLSECRTGRECGMNS</sequence>
<dbReference type="Proteomes" id="UP001589718">
    <property type="component" value="Unassembled WGS sequence"/>
</dbReference>
<name>A0ABV5PFU1_STRCM</name>
<proteinExistence type="predicted"/>
<dbReference type="Pfam" id="PF00975">
    <property type="entry name" value="Thioesterase"/>
    <property type="match status" value="1"/>
</dbReference>
<keyword evidence="3" id="KW-1185">Reference proteome</keyword>
<organism evidence="2 3">
    <name type="scientific">Streptomyces cremeus</name>
    <dbReference type="NCBI Taxonomy" id="66881"/>
    <lineage>
        <taxon>Bacteria</taxon>
        <taxon>Bacillati</taxon>
        <taxon>Actinomycetota</taxon>
        <taxon>Actinomycetes</taxon>
        <taxon>Kitasatosporales</taxon>
        <taxon>Streptomycetaceae</taxon>
        <taxon>Streptomyces</taxon>
    </lineage>
</organism>
<protein>
    <submittedName>
        <fullName evidence="2">Alpha/beta fold hydrolase</fullName>
    </submittedName>
</protein>
<evidence type="ECO:0000313" key="2">
    <source>
        <dbReference type="EMBL" id="MFB9521401.1"/>
    </source>
</evidence>
<dbReference type="InterPro" id="IPR020802">
    <property type="entry name" value="TesA-like"/>
</dbReference>
<dbReference type="RefSeq" id="WP_345227196.1">
    <property type="nucleotide sequence ID" value="NZ_BAAAXE010000014.1"/>
</dbReference>
<dbReference type="GO" id="GO:0016787">
    <property type="term" value="F:hydrolase activity"/>
    <property type="evidence" value="ECO:0007669"/>
    <property type="project" value="UniProtKB-KW"/>
</dbReference>
<evidence type="ECO:0000313" key="3">
    <source>
        <dbReference type="Proteomes" id="UP001589718"/>
    </source>
</evidence>
<accession>A0ABV5PFU1</accession>
<comment type="caution">
    <text evidence="2">The sequence shown here is derived from an EMBL/GenBank/DDBJ whole genome shotgun (WGS) entry which is preliminary data.</text>
</comment>
<gene>
    <name evidence="2" type="ORF">ACFFTU_15765</name>
</gene>
<dbReference type="SUPFAM" id="SSF53474">
    <property type="entry name" value="alpha/beta-Hydrolases"/>
    <property type="match status" value="1"/>
</dbReference>
<evidence type="ECO:0000259" key="1">
    <source>
        <dbReference type="SMART" id="SM00824"/>
    </source>
</evidence>
<dbReference type="SMART" id="SM00824">
    <property type="entry name" value="PKS_TE"/>
    <property type="match status" value="1"/>
</dbReference>
<reference evidence="2 3" key="1">
    <citation type="submission" date="2024-09" db="EMBL/GenBank/DDBJ databases">
        <authorList>
            <person name="Sun Q."/>
            <person name="Mori K."/>
        </authorList>
    </citation>
    <scope>NUCLEOTIDE SEQUENCE [LARGE SCALE GENOMIC DNA]</scope>
    <source>
        <strain evidence="2 3">JCM 4362</strain>
    </source>
</reference>
<feature type="domain" description="Thioesterase TesA-like" evidence="1">
    <location>
        <begin position="6"/>
        <end position="211"/>
    </location>
</feature>
<dbReference type="EMBL" id="JBHMCR010000008">
    <property type="protein sequence ID" value="MFB9521401.1"/>
    <property type="molecule type" value="Genomic_DNA"/>
</dbReference>